<organism evidence="8 9">
    <name type="scientific">Balneatrix alpica</name>
    <dbReference type="NCBI Taxonomy" id="75684"/>
    <lineage>
        <taxon>Bacteria</taxon>
        <taxon>Pseudomonadati</taxon>
        <taxon>Pseudomonadota</taxon>
        <taxon>Gammaproteobacteria</taxon>
        <taxon>Oceanospirillales</taxon>
        <taxon>Balneatrichaceae</taxon>
        <taxon>Balneatrix</taxon>
    </lineage>
</organism>
<proteinExistence type="inferred from homology"/>
<evidence type="ECO:0000313" key="9">
    <source>
        <dbReference type="Proteomes" id="UP001589628"/>
    </source>
</evidence>
<keyword evidence="4 7" id="KW-0812">Transmembrane</keyword>
<comment type="caution">
    <text evidence="8">The sequence shown here is derived from an EMBL/GenBank/DDBJ whole genome shotgun (WGS) entry which is preliminary data.</text>
</comment>
<keyword evidence="3" id="KW-1003">Cell membrane</keyword>
<dbReference type="PANTHER" id="PTHR30086:SF14">
    <property type="entry name" value="HOMOSERINE_HOMOSERINE LACTONE EFFLUX PROTEIN"/>
    <property type="match status" value="1"/>
</dbReference>
<dbReference type="Proteomes" id="UP001589628">
    <property type="component" value="Unassembled WGS sequence"/>
</dbReference>
<dbReference type="PIRSF" id="PIRSF006324">
    <property type="entry name" value="LeuE"/>
    <property type="match status" value="1"/>
</dbReference>
<comment type="subcellular location">
    <subcellularLocation>
        <location evidence="1">Cell membrane</location>
        <topology evidence="1">Multi-pass membrane protein</topology>
    </subcellularLocation>
</comment>
<evidence type="ECO:0000256" key="3">
    <source>
        <dbReference type="ARBA" id="ARBA00022475"/>
    </source>
</evidence>
<name>A0ABV5Z8M9_9GAMM</name>
<feature type="transmembrane region" description="Helical" evidence="7">
    <location>
        <begin position="116"/>
        <end position="137"/>
    </location>
</feature>
<keyword evidence="5 7" id="KW-1133">Transmembrane helix</keyword>
<evidence type="ECO:0000256" key="6">
    <source>
        <dbReference type="ARBA" id="ARBA00023136"/>
    </source>
</evidence>
<dbReference type="EMBL" id="JBHLZN010000001">
    <property type="protein sequence ID" value="MFB9885636.1"/>
    <property type="molecule type" value="Genomic_DNA"/>
</dbReference>
<protein>
    <submittedName>
        <fullName evidence="8">Homoserine/homoserine lactone efflux protein</fullName>
    </submittedName>
</protein>
<gene>
    <name evidence="8" type="primary">rhtB</name>
    <name evidence="8" type="ORF">ACFFLH_04350</name>
</gene>
<reference evidence="8 9" key="1">
    <citation type="submission" date="2024-09" db="EMBL/GenBank/DDBJ databases">
        <authorList>
            <person name="Sun Q."/>
            <person name="Mori K."/>
        </authorList>
    </citation>
    <scope>NUCLEOTIDE SEQUENCE [LARGE SCALE GENOMIC DNA]</scope>
    <source>
        <strain evidence="8 9">ATCC 51285</strain>
    </source>
</reference>
<keyword evidence="9" id="KW-1185">Reference proteome</keyword>
<keyword evidence="6 7" id="KW-0472">Membrane</keyword>
<feature type="transmembrane region" description="Helical" evidence="7">
    <location>
        <begin position="149"/>
        <end position="172"/>
    </location>
</feature>
<evidence type="ECO:0000256" key="7">
    <source>
        <dbReference type="SAM" id="Phobius"/>
    </source>
</evidence>
<evidence type="ECO:0000256" key="2">
    <source>
        <dbReference type="ARBA" id="ARBA00007928"/>
    </source>
</evidence>
<dbReference type="PANTHER" id="PTHR30086">
    <property type="entry name" value="ARGININE EXPORTER PROTEIN ARGO"/>
    <property type="match status" value="1"/>
</dbReference>
<dbReference type="RefSeq" id="WP_027313722.1">
    <property type="nucleotide sequence ID" value="NZ_JBHLZN010000001.1"/>
</dbReference>
<accession>A0ABV5Z8M9</accession>
<dbReference type="NCBIfam" id="NF007812">
    <property type="entry name" value="PRK10520.1"/>
    <property type="match status" value="1"/>
</dbReference>
<comment type="similarity">
    <text evidence="2">Belongs to the Rht family.</text>
</comment>
<sequence>MSLSIWLTFLVATLVLSISPGAGAVNTMSNALRFGVVGSLPSILGLQVGLAVLVVVVGAGLGAIVATSAMAFTLIKWAGVAYLIYLGVQKWREVGELDWQSASVSRQAGKQFYQACLVNITNPKSIVFLVALFPQFIELQAPQLPQYAILGSTMVVVDTVVMLGFASLAARLRVFFQQPERLRWQNRIFGGFFVGAGGLLATARL</sequence>
<evidence type="ECO:0000313" key="8">
    <source>
        <dbReference type="EMBL" id="MFB9885636.1"/>
    </source>
</evidence>
<dbReference type="Pfam" id="PF01810">
    <property type="entry name" value="LysE"/>
    <property type="match status" value="1"/>
</dbReference>
<evidence type="ECO:0000256" key="1">
    <source>
        <dbReference type="ARBA" id="ARBA00004651"/>
    </source>
</evidence>
<dbReference type="InterPro" id="IPR001123">
    <property type="entry name" value="LeuE-type"/>
</dbReference>
<evidence type="ECO:0000256" key="4">
    <source>
        <dbReference type="ARBA" id="ARBA00022692"/>
    </source>
</evidence>
<evidence type="ECO:0000256" key="5">
    <source>
        <dbReference type="ARBA" id="ARBA00022989"/>
    </source>
</evidence>